<dbReference type="SUPFAM" id="SSF81301">
    <property type="entry name" value="Nucleotidyltransferase"/>
    <property type="match status" value="1"/>
</dbReference>
<accession>A0A7W7V8H9</accession>
<dbReference type="CDD" id="cd05403">
    <property type="entry name" value="NT_KNTase_like"/>
    <property type="match status" value="1"/>
</dbReference>
<dbReference type="InterPro" id="IPR043519">
    <property type="entry name" value="NT_sf"/>
</dbReference>
<dbReference type="Proteomes" id="UP000519004">
    <property type="component" value="Unassembled WGS sequence"/>
</dbReference>
<gene>
    <name evidence="2" type="ORF">HNQ58_000439</name>
</gene>
<reference evidence="2 3" key="1">
    <citation type="submission" date="2020-08" db="EMBL/GenBank/DDBJ databases">
        <title>Genomic Encyclopedia of Type Strains, Phase IV (KMG-IV): sequencing the most valuable type-strain genomes for metagenomic binning, comparative biology and taxonomic classification.</title>
        <authorList>
            <person name="Goeker M."/>
        </authorList>
    </citation>
    <scope>NUCLEOTIDE SEQUENCE [LARGE SCALE GENOMIC DNA]</scope>
    <source>
        <strain evidence="2 3">DSM 25897</strain>
    </source>
</reference>
<dbReference type="Gene3D" id="3.30.460.10">
    <property type="entry name" value="Beta Polymerase, domain 2"/>
    <property type="match status" value="1"/>
</dbReference>
<dbReference type="GO" id="GO:0016740">
    <property type="term" value="F:transferase activity"/>
    <property type="evidence" value="ECO:0007669"/>
    <property type="project" value="UniProtKB-KW"/>
</dbReference>
<dbReference type="InterPro" id="IPR041633">
    <property type="entry name" value="Polbeta"/>
</dbReference>
<dbReference type="EMBL" id="JACHHX010000002">
    <property type="protein sequence ID" value="MBB5014565.1"/>
    <property type="molecule type" value="Genomic_DNA"/>
</dbReference>
<sequence>MRPTELDPLTERAVRLFLQRIAAQHQAQGAIVFGSRARRTHRPDSDADVAVLLRGEPGRFLATKRSMADAAFDVLLETGIRVQPLPVWEAEWAHPERYPNPRLLRNIAKEGIRL</sequence>
<comment type="caution">
    <text evidence="2">The sequence shown here is derived from an EMBL/GenBank/DDBJ whole genome shotgun (WGS) entry which is preliminary data.</text>
</comment>
<evidence type="ECO:0000259" key="1">
    <source>
        <dbReference type="Pfam" id="PF18765"/>
    </source>
</evidence>
<keyword evidence="3" id="KW-1185">Reference proteome</keyword>
<feature type="domain" description="Polymerase beta nucleotidyltransferase" evidence="1">
    <location>
        <begin position="20"/>
        <end position="59"/>
    </location>
</feature>
<name>A0A7W7V8H9_9GAMM</name>
<dbReference type="AlphaFoldDB" id="A0A7W7V8H9"/>
<keyword evidence="2" id="KW-0808">Transferase</keyword>
<evidence type="ECO:0000313" key="3">
    <source>
        <dbReference type="Proteomes" id="UP000519004"/>
    </source>
</evidence>
<dbReference type="Pfam" id="PF18765">
    <property type="entry name" value="Polbeta"/>
    <property type="match status" value="1"/>
</dbReference>
<organism evidence="2 3">
    <name type="scientific">Rehaibacterium terrae</name>
    <dbReference type="NCBI Taxonomy" id="1341696"/>
    <lineage>
        <taxon>Bacteria</taxon>
        <taxon>Pseudomonadati</taxon>
        <taxon>Pseudomonadota</taxon>
        <taxon>Gammaproteobacteria</taxon>
        <taxon>Lysobacterales</taxon>
        <taxon>Lysobacteraceae</taxon>
        <taxon>Rehaibacterium</taxon>
    </lineage>
</organism>
<proteinExistence type="predicted"/>
<evidence type="ECO:0000313" key="2">
    <source>
        <dbReference type="EMBL" id="MBB5014565.1"/>
    </source>
</evidence>
<dbReference type="RefSeq" id="WP_183947140.1">
    <property type="nucleotide sequence ID" value="NZ_JACHHX010000002.1"/>
</dbReference>
<protein>
    <submittedName>
        <fullName evidence="2">Putative nucleotidyltransferase</fullName>
    </submittedName>
</protein>